<evidence type="ECO:0000313" key="3">
    <source>
        <dbReference type="Proteomes" id="UP001430953"/>
    </source>
</evidence>
<dbReference type="Proteomes" id="UP001430953">
    <property type="component" value="Unassembled WGS sequence"/>
</dbReference>
<proteinExistence type="predicted"/>
<feature type="transmembrane region" description="Helical" evidence="1">
    <location>
        <begin position="12"/>
        <end position="35"/>
    </location>
</feature>
<name>A0AAW2F6E4_9HYME</name>
<sequence length="112" mass="12790">MCNLVKIIRSAWIIPFTLFQYIYIYILPIITIYRIQRNGSERRREIAATVCVADTIRLLLHIVRIFFSSHAISHATRSELRPGEKAAACRHVEGVPPKPPTGLLFVRTFAGK</sequence>
<evidence type="ECO:0000313" key="2">
    <source>
        <dbReference type="EMBL" id="KAL0109512.1"/>
    </source>
</evidence>
<dbReference type="AlphaFoldDB" id="A0AAW2F6E4"/>
<reference evidence="2 3" key="1">
    <citation type="submission" date="2023-03" db="EMBL/GenBank/DDBJ databases">
        <title>High recombination rates correlate with genetic variation in Cardiocondyla obscurior ants.</title>
        <authorList>
            <person name="Errbii M."/>
        </authorList>
    </citation>
    <scope>NUCLEOTIDE SEQUENCE [LARGE SCALE GENOMIC DNA]</scope>
    <source>
        <strain evidence="2">Alpha-2009</strain>
        <tissue evidence="2">Whole body</tissue>
    </source>
</reference>
<gene>
    <name evidence="2" type="ORF">PUN28_014521</name>
</gene>
<evidence type="ECO:0000256" key="1">
    <source>
        <dbReference type="SAM" id="Phobius"/>
    </source>
</evidence>
<keyword evidence="1" id="KW-0472">Membrane</keyword>
<comment type="caution">
    <text evidence="2">The sequence shown here is derived from an EMBL/GenBank/DDBJ whole genome shotgun (WGS) entry which is preliminary data.</text>
</comment>
<keyword evidence="3" id="KW-1185">Reference proteome</keyword>
<protein>
    <submittedName>
        <fullName evidence="2">Uncharacterized protein</fullName>
    </submittedName>
</protein>
<dbReference type="EMBL" id="JADYXP020000015">
    <property type="protein sequence ID" value="KAL0109512.1"/>
    <property type="molecule type" value="Genomic_DNA"/>
</dbReference>
<accession>A0AAW2F6E4</accession>
<keyword evidence="1" id="KW-1133">Transmembrane helix</keyword>
<organism evidence="2 3">
    <name type="scientific">Cardiocondyla obscurior</name>
    <dbReference type="NCBI Taxonomy" id="286306"/>
    <lineage>
        <taxon>Eukaryota</taxon>
        <taxon>Metazoa</taxon>
        <taxon>Ecdysozoa</taxon>
        <taxon>Arthropoda</taxon>
        <taxon>Hexapoda</taxon>
        <taxon>Insecta</taxon>
        <taxon>Pterygota</taxon>
        <taxon>Neoptera</taxon>
        <taxon>Endopterygota</taxon>
        <taxon>Hymenoptera</taxon>
        <taxon>Apocrita</taxon>
        <taxon>Aculeata</taxon>
        <taxon>Formicoidea</taxon>
        <taxon>Formicidae</taxon>
        <taxon>Myrmicinae</taxon>
        <taxon>Cardiocondyla</taxon>
    </lineage>
</organism>
<keyword evidence="1" id="KW-0812">Transmembrane</keyword>